<dbReference type="EMBL" id="MLAK01000384">
    <property type="protein sequence ID" value="OHT14372.1"/>
    <property type="molecule type" value="Genomic_DNA"/>
</dbReference>
<dbReference type="VEuPathDB" id="TrichDB:TRFO_15300"/>
<keyword evidence="2" id="KW-1185">Reference proteome</keyword>
<dbReference type="GeneID" id="94833010"/>
<dbReference type="RefSeq" id="XP_068367508.1">
    <property type="nucleotide sequence ID" value="XM_068498306.1"/>
</dbReference>
<dbReference type="AlphaFoldDB" id="A0A1J4KXE3"/>
<name>A0A1J4KXE3_9EUKA</name>
<sequence length="344" mass="38919">MNEKSFYDEIAFLDPLNSDGPLTTSQSDIALLMKTSQPPPDSADDNIPTAKVKLTSQTDANKHKYMNNHQSTSNFDDFYPKIQVGHTNFIETDSNQKSLINDHNDKIFDSICDLCGNNSNFSINRKICSNNRFDGDFGQKNGNINNCGNIDRQDNETFPPSIHFLNDGKKADLKRDGYNNSYREKSDNFSHIQKTKQINDGNDTKEPFPSITKNRSIECKLSLLAGDGFETIAPPRSISFNVVRKNGEKTQYRSFHSGRFSITLSSHSDLSCNENIHDKKKPIEKIDSLEKVSKNEKKIEKSKSGDLFFENDMGKDASSLNRIVNEIQKNVGKMNSFDELIDIF</sequence>
<organism evidence="1 2">
    <name type="scientific">Tritrichomonas foetus</name>
    <dbReference type="NCBI Taxonomy" id="1144522"/>
    <lineage>
        <taxon>Eukaryota</taxon>
        <taxon>Metamonada</taxon>
        <taxon>Parabasalia</taxon>
        <taxon>Tritrichomonadida</taxon>
        <taxon>Tritrichomonadidae</taxon>
        <taxon>Tritrichomonas</taxon>
    </lineage>
</organism>
<protein>
    <submittedName>
        <fullName evidence="1">Uncharacterized protein</fullName>
    </submittedName>
</protein>
<comment type="caution">
    <text evidence="1">The sequence shown here is derived from an EMBL/GenBank/DDBJ whole genome shotgun (WGS) entry which is preliminary data.</text>
</comment>
<gene>
    <name evidence="1" type="ORF">TRFO_15300</name>
</gene>
<proteinExistence type="predicted"/>
<reference evidence="1" key="1">
    <citation type="submission" date="2016-10" db="EMBL/GenBank/DDBJ databases">
        <authorList>
            <person name="Benchimol M."/>
            <person name="Almeida L.G."/>
            <person name="Vasconcelos A.T."/>
            <person name="Perreira-Neves A."/>
            <person name="Rosa I.A."/>
            <person name="Tasca T."/>
            <person name="Bogo M.R."/>
            <person name="de Souza W."/>
        </authorList>
    </citation>
    <scope>NUCLEOTIDE SEQUENCE [LARGE SCALE GENOMIC DNA]</scope>
    <source>
        <strain evidence="1">K</strain>
    </source>
</reference>
<evidence type="ECO:0000313" key="1">
    <source>
        <dbReference type="EMBL" id="OHT14372.1"/>
    </source>
</evidence>
<accession>A0A1J4KXE3</accession>
<evidence type="ECO:0000313" key="2">
    <source>
        <dbReference type="Proteomes" id="UP000179807"/>
    </source>
</evidence>
<dbReference type="Proteomes" id="UP000179807">
    <property type="component" value="Unassembled WGS sequence"/>
</dbReference>